<dbReference type="AlphaFoldDB" id="A0A976IGY6"/>
<organism evidence="2 3">
    <name type="scientific">Bremia lactucae</name>
    <name type="common">Lettuce downy mildew</name>
    <dbReference type="NCBI Taxonomy" id="4779"/>
    <lineage>
        <taxon>Eukaryota</taxon>
        <taxon>Sar</taxon>
        <taxon>Stramenopiles</taxon>
        <taxon>Oomycota</taxon>
        <taxon>Peronosporomycetes</taxon>
        <taxon>Peronosporales</taxon>
        <taxon>Peronosporaceae</taxon>
        <taxon>Bremia</taxon>
    </lineage>
</organism>
<dbReference type="RefSeq" id="XP_067820614.1">
    <property type="nucleotide sequence ID" value="XM_067960790.1"/>
</dbReference>
<evidence type="ECO:0000313" key="3">
    <source>
        <dbReference type="Proteomes" id="UP000294530"/>
    </source>
</evidence>
<gene>
    <name evidence="2" type="ORF">CCR75_002693</name>
</gene>
<name>A0A976IGY6_BRELC</name>
<proteinExistence type="predicted"/>
<comment type="caution">
    <text evidence="2">The sequence shown here is derived from an EMBL/GenBank/DDBJ whole genome shotgun (WGS) entry which is preliminary data.</text>
</comment>
<evidence type="ECO:0000256" key="1">
    <source>
        <dbReference type="SAM" id="MobiDB-lite"/>
    </source>
</evidence>
<keyword evidence="3" id="KW-1185">Reference proteome</keyword>
<dbReference type="EMBL" id="SHOA02000004">
    <property type="protein sequence ID" value="TDH71115.1"/>
    <property type="molecule type" value="Genomic_DNA"/>
</dbReference>
<feature type="region of interest" description="Disordered" evidence="1">
    <location>
        <begin position="1"/>
        <end position="73"/>
    </location>
</feature>
<evidence type="ECO:0000313" key="2">
    <source>
        <dbReference type="EMBL" id="TDH71115.1"/>
    </source>
</evidence>
<dbReference type="Proteomes" id="UP000294530">
    <property type="component" value="Unassembled WGS sequence"/>
</dbReference>
<dbReference type="KEGG" id="blac:94346461"/>
<dbReference type="GeneID" id="94346461"/>
<accession>A0A976IGY6</accession>
<sequence length="90" mass="9241">MAEMAPVSHRSDVHDHGGDNASHPTKAHSAAADTTNFSPPPVSADQERMDDAATDELMASAVETPASAAEMPASTIKLTAAPTCGVRART</sequence>
<reference evidence="2 3" key="1">
    <citation type="journal article" date="2021" name="Genome Biol.">
        <title>AFLAP: assembly-free linkage analysis pipeline using k-mers from genome sequencing data.</title>
        <authorList>
            <person name="Fletcher K."/>
            <person name="Zhang L."/>
            <person name="Gil J."/>
            <person name="Han R."/>
            <person name="Cavanaugh K."/>
            <person name="Michelmore R."/>
        </authorList>
    </citation>
    <scope>NUCLEOTIDE SEQUENCE [LARGE SCALE GENOMIC DNA]</scope>
    <source>
        <strain evidence="2 3">SF5</strain>
    </source>
</reference>
<feature type="compositionally biased region" description="Basic and acidic residues" evidence="1">
    <location>
        <begin position="9"/>
        <end position="18"/>
    </location>
</feature>
<protein>
    <submittedName>
        <fullName evidence="2">Uncharacterized protein</fullName>
    </submittedName>
</protein>